<feature type="domain" description="HTH lysR-type" evidence="5">
    <location>
        <begin position="1"/>
        <end position="59"/>
    </location>
</feature>
<evidence type="ECO:0000313" key="7">
    <source>
        <dbReference type="Proteomes" id="UP001500979"/>
    </source>
</evidence>
<dbReference type="Pfam" id="PF00126">
    <property type="entry name" value="HTH_1"/>
    <property type="match status" value="1"/>
</dbReference>
<keyword evidence="7" id="KW-1185">Reference proteome</keyword>
<evidence type="ECO:0000259" key="5">
    <source>
        <dbReference type="PROSITE" id="PS50931"/>
    </source>
</evidence>
<comment type="similarity">
    <text evidence="1">Belongs to the LysR transcriptional regulatory family.</text>
</comment>
<evidence type="ECO:0000256" key="1">
    <source>
        <dbReference type="ARBA" id="ARBA00009437"/>
    </source>
</evidence>
<dbReference type="Gene3D" id="3.40.190.10">
    <property type="entry name" value="Periplasmic binding protein-like II"/>
    <property type="match status" value="2"/>
</dbReference>
<comment type="caution">
    <text evidence="6">The sequence shown here is derived from an EMBL/GenBank/DDBJ whole genome shotgun (WGS) entry which is preliminary data.</text>
</comment>
<dbReference type="EMBL" id="BAAAUX010000019">
    <property type="protein sequence ID" value="GAA2805052.1"/>
    <property type="molecule type" value="Genomic_DNA"/>
</dbReference>
<accession>A0ABN3VH95</accession>
<gene>
    <name evidence="6" type="ORF">GCM10010470_45320</name>
</gene>
<dbReference type="PANTHER" id="PTHR30346">
    <property type="entry name" value="TRANSCRIPTIONAL DUAL REGULATOR HCAR-RELATED"/>
    <property type="match status" value="1"/>
</dbReference>
<evidence type="ECO:0000256" key="3">
    <source>
        <dbReference type="ARBA" id="ARBA00023125"/>
    </source>
</evidence>
<sequence>MADLRRMEYFVAVAEELHFGRAARRLRISQPPLSMQIQRLEEELGVQLLERTKRSVALTAAGAVFLDEARETLRRVTLATERTRRAARGDLGRIAIGVIESALHSVVPPVIRHFCTRFPEVEISVTESRISTQLRDLAAEKLDVGFVHPPVQHPELAQETLFTEPLLAVVPDSHPLAAQRHVRLAELCAHPLIMVPREINPPLHDRFIARCHELALEPVISREAWPKQTVVALVAAGLGLSVLPACMERLGHPGVVYRPLVDGEVDVATSLVWRKAGSAPTTLAFLDSAREVSGRWSDQGPSHHPLQV</sequence>
<keyword evidence="3" id="KW-0238">DNA-binding</keyword>
<evidence type="ECO:0000256" key="4">
    <source>
        <dbReference type="ARBA" id="ARBA00023163"/>
    </source>
</evidence>
<keyword evidence="2" id="KW-0805">Transcription regulation</keyword>
<dbReference type="CDD" id="cd08414">
    <property type="entry name" value="PBP2_LTTR_aromatics_like"/>
    <property type="match status" value="1"/>
</dbReference>
<reference evidence="6 7" key="1">
    <citation type="journal article" date="2019" name="Int. J. Syst. Evol. Microbiol.">
        <title>The Global Catalogue of Microorganisms (GCM) 10K type strain sequencing project: providing services to taxonomists for standard genome sequencing and annotation.</title>
        <authorList>
            <consortium name="The Broad Institute Genomics Platform"/>
            <consortium name="The Broad Institute Genome Sequencing Center for Infectious Disease"/>
            <person name="Wu L."/>
            <person name="Ma J."/>
        </authorList>
    </citation>
    <scope>NUCLEOTIDE SEQUENCE [LARGE SCALE GENOMIC DNA]</scope>
    <source>
        <strain evidence="6 7">JCM 9383</strain>
    </source>
</reference>
<dbReference type="PANTHER" id="PTHR30346:SF0">
    <property type="entry name" value="HCA OPERON TRANSCRIPTIONAL ACTIVATOR HCAR"/>
    <property type="match status" value="1"/>
</dbReference>
<protein>
    <submittedName>
        <fullName evidence="6">LysR family transcriptional regulator</fullName>
    </submittedName>
</protein>
<dbReference type="InterPro" id="IPR036390">
    <property type="entry name" value="WH_DNA-bd_sf"/>
</dbReference>
<dbReference type="SUPFAM" id="SSF53850">
    <property type="entry name" value="Periplasmic binding protein-like II"/>
    <property type="match status" value="1"/>
</dbReference>
<dbReference type="Proteomes" id="UP001500979">
    <property type="component" value="Unassembled WGS sequence"/>
</dbReference>
<dbReference type="Gene3D" id="1.10.10.10">
    <property type="entry name" value="Winged helix-like DNA-binding domain superfamily/Winged helix DNA-binding domain"/>
    <property type="match status" value="1"/>
</dbReference>
<dbReference type="InterPro" id="IPR036388">
    <property type="entry name" value="WH-like_DNA-bd_sf"/>
</dbReference>
<keyword evidence="4" id="KW-0804">Transcription</keyword>
<dbReference type="PROSITE" id="PS50931">
    <property type="entry name" value="HTH_LYSR"/>
    <property type="match status" value="1"/>
</dbReference>
<organism evidence="6 7">
    <name type="scientific">Saccharopolyspora taberi</name>
    <dbReference type="NCBI Taxonomy" id="60895"/>
    <lineage>
        <taxon>Bacteria</taxon>
        <taxon>Bacillati</taxon>
        <taxon>Actinomycetota</taxon>
        <taxon>Actinomycetes</taxon>
        <taxon>Pseudonocardiales</taxon>
        <taxon>Pseudonocardiaceae</taxon>
        <taxon>Saccharopolyspora</taxon>
    </lineage>
</organism>
<dbReference type="Pfam" id="PF03466">
    <property type="entry name" value="LysR_substrate"/>
    <property type="match status" value="1"/>
</dbReference>
<dbReference type="RefSeq" id="WP_344682842.1">
    <property type="nucleotide sequence ID" value="NZ_BAAAUX010000019.1"/>
</dbReference>
<proteinExistence type="inferred from homology"/>
<dbReference type="PRINTS" id="PR00039">
    <property type="entry name" value="HTHLYSR"/>
</dbReference>
<dbReference type="InterPro" id="IPR000847">
    <property type="entry name" value="LysR_HTH_N"/>
</dbReference>
<evidence type="ECO:0000313" key="6">
    <source>
        <dbReference type="EMBL" id="GAA2805052.1"/>
    </source>
</evidence>
<dbReference type="SUPFAM" id="SSF46785">
    <property type="entry name" value="Winged helix' DNA-binding domain"/>
    <property type="match status" value="1"/>
</dbReference>
<evidence type="ECO:0000256" key="2">
    <source>
        <dbReference type="ARBA" id="ARBA00023015"/>
    </source>
</evidence>
<name>A0ABN3VH95_9PSEU</name>
<dbReference type="InterPro" id="IPR005119">
    <property type="entry name" value="LysR_subst-bd"/>
</dbReference>